<dbReference type="EMBL" id="BBNR01000006">
    <property type="protein sequence ID" value="GAL66958.1"/>
    <property type="molecule type" value="Genomic_DNA"/>
</dbReference>
<evidence type="ECO:0000313" key="6">
    <source>
        <dbReference type="Proteomes" id="UP000030184"/>
    </source>
</evidence>
<comment type="caution">
    <text evidence="3">The sequence shown here is derived from an EMBL/GenBank/DDBJ whole genome shotgun (WGS) entry which is preliminary data.</text>
</comment>
<keyword evidence="1" id="KW-0812">Transmembrane</keyword>
<evidence type="ECO:0000313" key="2">
    <source>
        <dbReference type="EMBL" id="GAL66958.1"/>
    </source>
</evidence>
<name>A0A090W462_9FLAO</name>
<keyword evidence="1" id="KW-1133">Transmembrane helix</keyword>
<dbReference type="RefSeq" id="WP_042243192.1">
    <property type="nucleotide sequence ID" value="NZ_BBNR01000006.1"/>
</dbReference>
<evidence type="ECO:0000313" key="3">
    <source>
        <dbReference type="EMBL" id="GAL70254.1"/>
    </source>
</evidence>
<proteinExistence type="predicted"/>
<dbReference type="EMBL" id="BBNY01000074">
    <property type="protein sequence ID" value="GAL90356.1"/>
    <property type="molecule type" value="Genomic_DNA"/>
</dbReference>
<gene>
    <name evidence="2" type="ORF">JCM19301_1502</name>
    <name evidence="3" type="ORF">JCM19302_3376</name>
    <name evidence="4" type="ORF">JCM19538_121</name>
</gene>
<evidence type="ECO:0000313" key="4">
    <source>
        <dbReference type="EMBL" id="GAL90356.1"/>
    </source>
</evidence>
<dbReference type="eggNOG" id="ENOG5033J0C">
    <property type="taxonomic scope" value="Bacteria"/>
</dbReference>
<dbReference type="OrthoDB" id="1414362at2"/>
<dbReference type="Proteomes" id="UP000029641">
    <property type="component" value="Unassembled WGS sequence"/>
</dbReference>
<dbReference type="EMBL" id="BBNS01000005">
    <property type="protein sequence ID" value="GAL70254.1"/>
    <property type="molecule type" value="Genomic_DNA"/>
</dbReference>
<keyword evidence="1" id="KW-0472">Membrane</keyword>
<dbReference type="STRING" id="504487.JCM19538_121"/>
<feature type="transmembrane region" description="Helical" evidence="1">
    <location>
        <begin position="6"/>
        <end position="26"/>
    </location>
</feature>
<keyword evidence="6" id="KW-1185">Reference proteome</keyword>
<dbReference type="Proteomes" id="UP000029646">
    <property type="component" value="Unassembled WGS sequence"/>
</dbReference>
<protein>
    <submittedName>
        <fullName evidence="3">Uncharacterized protein</fullName>
    </submittedName>
</protein>
<evidence type="ECO:0000256" key="1">
    <source>
        <dbReference type="SAM" id="Phobius"/>
    </source>
</evidence>
<reference evidence="6" key="1">
    <citation type="journal article" date="2014" name="Genome Announc.">
        <title>Draft Genome Sequence of Marine Flavobacterium Jejuia pallidilutea Strain 11shimoA1 and Pigmentation Mutants.</title>
        <authorList>
            <person name="Takatani N."/>
            <person name="Nakanishi M."/>
            <person name="Meirelles P."/>
            <person name="Mino S."/>
            <person name="Suda W."/>
            <person name="Oshima K."/>
            <person name="Hattori M."/>
            <person name="Ohkuma M."/>
            <person name="Hosokawa M."/>
            <person name="Miyashita K."/>
            <person name="Thompson F.L."/>
            <person name="Niwa A."/>
            <person name="Sawabe T."/>
            <person name="Sawabe T."/>
        </authorList>
    </citation>
    <scope>NUCLEOTIDE SEQUENCE [LARGE SCALE GENOMIC DNA]</scope>
    <source>
        <strain evidence="6">JCM 19538</strain>
    </source>
</reference>
<sequence>MRTSNYIIAGFLTFVFVIILSMFIDAKLHGKTSKKKTFVTAETLDYFTVIVAEKESDISILFGSENAISSQIYALEQPKNQQSPKKFYRISNDTMFVQKAYSVDRLVINSNYIKKIIGKKNAKISIWHAEKDSLSLDLDHSKLEWSANNEHLNYLDIVARNHSNIQFIPTINYVRDEYGNKKRVYKEGLKYVKVSLKNHSKLNMRKPRRLDIQADTTSNYTLF</sequence>
<dbReference type="AlphaFoldDB" id="A0A090W462"/>
<dbReference type="Proteomes" id="UP000030184">
    <property type="component" value="Unassembled WGS sequence"/>
</dbReference>
<organism evidence="3 5">
    <name type="scientific">Jejuia pallidilutea</name>
    <dbReference type="NCBI Taxonomy" id="504487"/>
    <lineage>
        <taxon>Bacteria</taxon>
        <taxon>Pseudomonadati</taxon>
        <taxon>Bacteroidota</taxon>
        <taxon>Flavobacteriia</taxon>
        <taxon>Flavobacteriales</taxon>
        <taxon>Flavobacteriaceae</taxon>
        <taxon>Jejuia</taxon>
    </lineage>
</organism>
<evidence type="ECO:0000313" key="5">
    <source>
        <dbReference type="Proteomes" id="UP000029646"/>
    </source>
</evidence>
<accession>A0A090W462</accession>